<dbReference type="Proteomes" id="UP001595632">
    <property type="component" value="Unassembled WGS sequence"/>
</dbReference>
<organism evidence="1 2">
    <name type="scientific">Psychromarinibacter halotolerans</name>
    <dbReference type="NCBI Taxonomy" id="1775175"/>
    <lineage>
        <taxon>Bacteria</taxon>
        <taxon>Pseudomonadati</taxon>
        <taxon>Pseudomonadota</taxon>
        <taxon>Alphaproteobacteria</taxon>
        <taxon>Rhodobacterales</taxon>
        <taxon>Paracoccaceae</taxon>
        <taxon>Psychromarinibacter</taxon>
    </lineage>
</organism>
<evidence type="ECO:0000313" key="1">
    <source>
        <dbReference type="EMBL" id="MFC3145290.1"/>
    </source>
</evidence>
<dbReference type="RefSeq" id="WP_275634660.1">
    <property type="nucleotide sequence ID" value="NZ_JARGYD010000010.1"/>
</dbReference>
<protein>
    <submittedName>
        <fullName evidence="1">DUF6527 family protein</fullName>
    </submittedName>
</protein>
<reference evidence="2" key="1">
    <citation type="journal article" date="2019" name="Int. J. Syst. Evol. Microbiol.">
        <title>The Global Catalogue of Microorganisms (GCM) 10K type strain sequencing project: providing services to taxonomists for standard genome sequencing and annotation.</title>
        <authorList>
            <consortium name="The Broad Institute Genomics Platform"/>
            <consortium name="The Broad Institute Genome Sequencing Center for Infectious Disease"/>
            <person name="Wu L."/>
            <person name="Ma J."/>
        </authorList>
    </citation>
    <scope>NUCLEOTIDE SEQUENCE [LARGE SCALE GENOMIC DNA]</scope>
    <source>
        <strain evidence="2">KCTC 52366</strain>
    </source>
</reference>
<comment type="caution">
    <text evidence="1">The sequence shown here is derived from an EMBL/GenBank/DDBJ whole genome shotgun (WGS) entry which is preliminary data.</text>
</comment>
<proteinExistence type="predicted"/>
<evidence type="ECO:0000313" key="2">
    <source>
        <dbReference type="Proteomes" id="UP001595632"/>
    </source>
</evidence>
<name>A0ABV7GUT8_9RHOB</name>
<dbReference type="InterPro" id="IPR045384">
    <property type="entry name" value="DUF6527"/>
</dbReference>
<dbReference type="EMBL" id="JBHRTB010000010">
    <property type="protein sequence ID" value="MFC3145290.1"/>
    <property type="molecule type" value="Genomic_DNA"/>
</dbReference>
<gene>
    <name evidence="1" type="ORF">ACFOGP_21400</name>
</gene>
<dbReference type="Pfam" id="PF20137">
    <property type="entry name" value="BubE"/>
    <property type="match status" value="1"/>
</dbReference>
<keyword evidence="2" id="KW-1185">Reference proteome</keyword>
<sequence length="96" mass="10740">MMARIRVDGSDVVFDCPGCGGQHRLNIDPTFRPCWSFNGDTGRPTLSPSINAFAELGPERRTWRCHSFVREGRIQFLHDCTHSLVGQTVDLPEVPA</sequence>
<accession>A0ABV7GUT8</accession>